<protein>
    <submittedName>
        <fullName evidence="2">Uncharacterized protein</fullName>
    </submittedName>
</protein>
<keyword evidence="1" id="KW-0732">Signal</keyword>
<sequence>MKIFMNIAFAAAVFLSSAMETQAINEYTTIANVPKPATCGNSGVLPGGGWVANKRCGYVMGTAVAGRKFDVESTDSTGYHYGRYRGTGGNFCTFLIPSSLNLNSQVTGIASSCSTTTSSALCDRRHFGIDFDSPPHQGDGAITVPLNLAGCSGFYNYFVVRFVQSILKLRDRADNELEDSNFVSGAFQDAVPFNVGATTNAGYRYSTRDGQASMVRATVSEFGGQVIWFFVPRSCIAAQLPNPLNNDAGDGC</sequence>
<dbReference type="EMBL" id="KN831875">
    <property type="protein sequence ID" value="KIM34695.1"/>
    <property type="molecule type" value="Genomic_DNA"/>
</dbReference>
<feature type="signal peptide" evidence="1">
    <location>
        <begin position="1"/>
        <end position="23"/>
    </location>
</feature>
<evidence type="ECO:0000256" key="1">
    <source>
        <dbReference type="SAM" id="SignalP"/>
    </source>
</evidence>
<organism evidence="2 3">
    <name type="scientific">Hebeloma cylindrosporum</name>
    <dbReference type="NCBI Taxonomy" id="76867"/>
    <lineage>
        <taxon>Eukaryota</taxon>
        <taxon>Fungi</taxon>
        <taxon>Dikarya</taxon>
        <taxon>Basidiomycota</taxon>
        <taxon>Agaricomycotina</taxon>
        <taxon>Agaricomycetes</taxon>
        <taxon>Agaricomycetidae</taxon>
        <taxon>Agaricales</taxon>
        <taxon>Agaricineae</taxon>
        <taxon>Hymenogastraceae</taxon>
        <taxon>Hebeloma</taxon>
    </lineage>
</organism>
<accession>A0A0C3BD04</accession>
<reference evidence="3" key="2">
    <citation type="submission" date="2015-01" db="EMBL/GenBank/DDBJ databases">
        <title>Evolutionary Origins and Diversification of the Mycorrhizal Mutualists.</title>
        <authorList>
            <consortium name="DOE Joint Genome Institute"/>
            <consortium name="Mycorrhizal Genomics Consortium"/>
            <person name="Kohler A."/>
            <person name="Kuo A."/>
            <person name="Nagy L.G."/>
            <person name="Floudas D."/>
            <person name="Copeland A."/>
            <person name="Barry K.W."/>
            <person name="Cichocki N."/>
            <person name="Veneault-Fourrey C."/>
            <person name="LaButti K."/>
            <person name="Lindquist E.A."/>
            <person name="Lipzen A."/>
            <person name="Lundell T."/>
            <person name="Morin E."/>
            <person name="Murat C."/>
            <person name="Riley R."/>
            <person name="Ohm R."/>
            <person name="Sun H."/>
            <person name="Tunlid A."/>
            <person name="Henrissat B."/>
            <person name="Grigoriev I.V."/>
            <person name="Hibbett D.S."/>
            <person name="Martin F."/>
        </authorList>
    </citation>
    <scope>NUCLEOTIDE SEQUENCE [LARGE SCALE GENOMIC DNA]</scope>
    <source>
        <strain evidence="3">h7</strain>
    </source>
</reference>
<feature type="chain" id="PRO_5002161699" evidence="1">
    <location>
        <begin position="24"/>
        <end position="252"/>
    </location>
</feature>
<gene>
    <name evidence="2" type="ORF">M413DRAFT_14947</name>
</gene>
<evidence type="ECO:0000313" key="3">
    <source>
        <dbReference type="Proteomes" id="UP000053424"/>
    </source>
</evidence>
<dbReference type="AlphaFoldDB" id="A0A0C3BD04"/>
<dbReference type="OrthoDB" id="2888337at2759"/>
<dbReference type="HOGENOM" id="CLU_1102893_0_0_1"/>
<reference evidence="2 3" key="1">
    <citation type="submission" date="2014-04" db="EMBL/GenBank/DDBJ databases">
        <authorList>
            <consortium name="DOE Joint Genome Institute"/>
            <person name="Kuo A."/>
            <person name="Gay G."/>
            <person name="Dore J."/>
            <person name="Kohler A."/>
            <person name="Nagy L.G."/>
            <person name="Floudas D."/>
            <person name="Copeland A."/>
            <person name="Barry K.W."/>
            <person name="Cichocki N."/>
            <person name="Veneault-Fourrey C."/>
            <person name="LaButti K."/>
            <person name="Lindquist E.A."/>
            <person name="Lipzen A."/>
            <person name="Lundell T."/>
            <person name="Morin E."/>
            <person name="Murat C."/>
            <person name="Sun H."/>
            <person name="Tunlid A."/>
            <person name="Henrissat B."/>
            <person name="Grigoriev I.V."/>
            <person name="Hibbett D.S."/>
            <person name="Martin F."/>
            <person name="Nordberg H.P."/>
            <person name="Cantor M.N."/>
            <person name="Hua S.X."/>
        </authorList>
    </citation>
    <scope>NUCLEOTIDE SEQUENCE [LARGE SCALE GENOMIC DNA]</scope>
    <source>
        <strain evidence="3">h7</strain>
    </source>
</reference>
<keyword evidence="3" id="KW-1185">Reference proteome</keyword>
<name>A0A0C3BD04_HEBCY</name>
<proteinExistence type="predicted"/>
<evidence type="ECO:0000313" key="2">
    <source>
        <dbReference type="EMBL" id="KIM34695.1"/>
    </source>
</evidence>
<dbReference type="Proteomes" id="UP000053424">
    <property type="component" value="Unassembled WGS sequence"/>
</dbReference>